<evidence type="ECO:0000313" key="2">
    <source>
        <dbReference type="Proteomes" id="UP001516023"/>
    </source>
</evidence>
<keyword evidence="2" id="KW-1185">Reference proteome</keyword>
<dbReference type="AlphaFoldDB" id="A0ABD3PJG1"/>
<proteinExistence type="predicted"/>
<dbReference type="Proteomes" id="UP001516023">
    <property type="component" value="Unassembled WGS sequence"/>
</dbReference>
<sequence>MSGRSIQKPTALTRWQHDVVEKTKIERTETERAMIDAERDEQGAKRGLQTDDSILSMRRKAGQLAAEVHRWQCLASSASCSTLLKKPLASSSNHHSSSAKQHHNKDFVAEIKYCERDVADGPAYFGNDGEEHTSMSENGSLRRHYRQEAITEGARGGETLSTESSLSKPWFCVLVETGMPCGAHGWVADYSIAFLLRSYSGLLNGCL</sequence>
<dbReference type="EMBL" id="JABMIG020000175">
    <property type="protein sequence ID" value="KAL3787441.1"/>
    <property type="molecule type" value="Genomic_DNA"/>
</dbReference>
<protein>
    <submittedName>
        <fullName evidence="1">Uncharacterized protein</fullName>
    </submittedName>
</protein>
<gene>
    <name evidence="1" type="ORF">HJC23_001838</name>
</gene>
<organism evidence="1 2">
    <name type="scientific">Cyclotella cryptica</name>
    <dbReference type="NCBI Taxonomy" id="29204"/>
    <lineage>
        <taxon>Eukaryota</taxon>
        <taxon>Sar</taxon>
        <taxon>Stramenopiles</taxon>
        <taxon>Ochrophyta</taxon>
        <taxon>Bacillariophyta</taxon>
        <taxon>Coscinodiscophyceae</taxon>
        <taxon>Thalassiosirophycidae</taxon>
        <taxon>Stephanodiscales</taxon>
        <taxon>Stephanodiscaceae</taxon>
        <taxon>Cyclotella</taxon>
    </lineage>
</organism>
<comment type="caution">
    <text evidence="1">The sequence shown here is derived from an EMBL/GenBank/DDBJ whole genome shotgun (WGS) entry which is preliminary data.</text>
</comment>
<evidence type="ECO:0000313" key="1">
    <source>
        <dbReference type="EMBL" id="KAL3787441.1"/>
    </source>
</evidence>
<reference evidence="1 2" key="1">
    <citation type="journal article" date="2020" name="G3 (Bethesda)">
        <title>Improved Reference Genome for Cyclotella cryptica CCMP332, a Model for Cell Wall Morphogenesis, Salinity Adaptation, and Lipid Production in Diatoms (Bacillariophyta).</title>
        <authorList>
            <person name="Roberts W.R."/>
            <person name="Downey K.M."/>
            <person name="Ruck E.C."/>
            <person name="Traller J.C."/>
            <person name="Alverson A.J."/>
        </authorList>
    </citation>
    <scope>NUCLEOTIDE SEQUENCE [LARGE SCALE GENOMIC DNA]</scope>
    <source>
        <strain evidence="1 2">CCMP332</strain>
    </source>
</reference>
<name>A0ABD3PJG1_9STRA</name>
<accession>A0ABD3PJG1</accession>